<evidence type="ECO:0000256" key="1">
    <source>
        <dbReference type="ARBA" id="ARBA00006432"/>
    </source>
</evidence>
<dbReference type="Proteomes" id="UP000006055">
    <property type="component" value="Chromosome"/>
</dbReference>
<dbReference type="InterPro" id="IPR045851">
    <property type="entry name" value="AMP-bd_C_sf"/>
</dbReference>
<keyword evidence="4" id="KW-0547">Nucleotide-binding</keyword>
<dbReference type="InterPro" id="IPR042099">
    <property type="entry name" value="ANL_N_sf"/>
</dbReference>
<dbReference type="RefSeq" id="WP_014810171.1">
    <property type="nucleotide sequence ID" value="NC_018025.1"/>
</dbReference>
<evidence type="ECO:0000256" key="5">
    <source>
        <dbReference type="ARBA" id="ARBA00022840"/>
    </source>
</evidence>
<evidence type="ECO:0000256" key="3">
    <source>
        <dbReference type="ARBA" id="ARBA00022598"/>
    </source>
</evidence>
<dbReference type="PATRIC" id="fig|706587.4.peg.2686"/>
<dbReference type="OrthoDB" id="9801302at2"/>
<sequence length="653" mass="72221">MHHASRVYESHLRKFAKTAHVKGMEEYTSLYRQSIDNPELFWSEQARKHLHWFKDWDFVVRFDPDEARAAWFGGGTLNAAYNCLDRHLDTRGDSIAIYWEGVESEADRTLTFSQLNELVNAFAAVFKARGLGRGDRIAIHMPMIPEFAAAILACARIGAVHCCVCLGFGRESLVSRINDTGAKVLVTADGSRVEGNPIGLSGKMSRCLEACPHLESVIVVNHLGLDLNLKSPRTVWFHEVASDLSQSHIVQSEHMDAEDPLFVFYTSAAIGKPRGLVYAHGGYLLWAAMSTRLILDLQDTDRYWCTEDFGWMPGLTLGLYGALLNGVGTVMFEGAPWDSSGKRFWEIIEKHRITKLSTTPTLVRTFAASGSASSSHPGHSSLEVLSNLWEPFSPDTWEWLFENVGNGNCPVMNMWWQAESGGPMISSFPGVTPVKPGSVSFPLFGVEPIILDLDTGEETRYPNQEGALLIGKPWPGMVRTIFANHDEYRDAYYAPIPGLFITSDGAKIDEDGYYWITGRIDDVIKVSGRCVGAWEIETALGSHPAVSEATAVGIPHPLKGQGIYLFVTLNPGYERSETLREELANLLLDNIGTMALPDIVQWAKALPKTRSGKILRRLLQKIAAGHVNDLGDTATVADPAVLETLIKERLGFL</sequence>
<dbReference type="GO" id="GO:0006085">
    <property type="term" value="P:acetyl-CoA biosynthetic process"/>
    <property type="evidence" value="ECO:0007669"/>
    <property type="project" value="TreeGrafter"/>
</dbReference>
<dbReference type="Gene3D" id="3.30.300.30">
    <property type="match status" value="1"/>
</dbReference>
<dbReference type="InterPro" id="IPR025110">
    <property type="entry name" value="AMP-bd_C"/>
</dbReference>
<dbReference type="SUPFAM" id="SSF56801">
    <property type="entry name" value="Acetyl-CoA synthetase-like"/>
    <property type="match status" value="1"/>
</dbReference>
<keyword evidence="3 10" id="KW-0436">Ligase</keyword>
<dbReference type="HOGENOM" id="CLU_000022_3_6_7"/>
<accession>I4C637</accession>
<evidence type="ECO:0000313" key="10">
    <source>
        <dbReference type="EMBL" id="AFM25028.1"/>
    </source>
</evidence>
<dbReference type="eggNOG" id="COG0365">
    <property type="taxonomic scope" value="Bacteria"/>
</dbReference>
<evidence type="ECO:0000256" key="4">
    <source>
        <dbReference type="ARBA" id="ARBA00022741"/>
    </source>
</evidence>
<keyword evidence="11" id="KW-1185">Reference proteome</keyword>
<dbReference type="GO" id="GO:0003987">
    <property type="term" value="F:acetate-CoA ligase activity"/>
    <property type="evidence" value="ECO:0007669"/>
    <property type="project" value="UniProtKB-EC"/>
</dbReference>
<dbReference type="KEGG" id="dti:Desti_2341"/>
<evidence type="ECO:0000256" key="6">
    <source>
        <dbReference type="ARBA" id="ARBA00022990"/>
    </source>
</evidence>
<comment type="similarity">
    <text evidence="1">Belongs to the ATP-dependent AMP-binding enzyme family.</text>
</comment>
<dbReference type="InterPro" id="IPR032387">
    <property type="entry name" value="ACAS_N"/>
</dbReference>
<evidence type="ECO:0000259" key="8">
    <source>
        <dbReference type="Pfam" id="PF13193"/>
    </source>
</evidence>
<dbReference type="PANTHER" id="PTHR24095">
    <property type="entry name" value="ACETYL-COENZYME A SYNTHETASE"/>
    <property type="match status" value="1"/>
</dbReference>
<dbReference type="PANTHER" id="PTHR24095:SF14">
    <property type="entry name" value="ACETYL-COENZYME A SYNTHETASE 1"/>
    <property type="match status" value="1"/>
</dbReference>
<proteinExistence type="inferred from homology"/>
<keyword evidence="6" id="KW-0007">Acetylation</keyword>
<evidence type="ECO:0000259" key="7">
    <source>
        <dbReference type="Pfam" id="PF00501"/>
    </source>
</evidence>
<dbReference type="InterPro" id="IPR000873">
    <property type="entry name" value="AMP-dep_synth/lig_dom"/>
</dbReference>
<evidence type="ECO:0000313" key="11">
    <source>
        <dbReference type="Proteomes" id="UP000006055"/>
    </source>
</evidence>
<protein>
    <recommendedName>
        <fullName evidence="2">acetate--CoA ligase</fullName>
        <ecNumber evidence="2">6.2.1.1</ecNumber>
    </recommendedName>
</protein>
<dbReference type="EC" id="6.2.1.1" evidence="2"/>
<organism evidence="10 11">
    <name type="scientific">Desulfomonile tiedjei (strain ATCC 49306 / DSM 6799 / DCB-1)</name>
    <dbReference type="NCBI Taxonomy" id="706587"/>
    <lineage>
        <taxon>Bacteria</taxon>
        <taxon>Pseudomonadati</taxon>
        <taxon>Thermodesulfobacteriota</taxon>
        <taxon>Desulfomonilia</taxon>
        <taxon>Desulfomonilales</taxon>
        <taxon>Desulfomonilaceae</taxon>
        <taxon>Desulfomonile</taxon>
    </lineage>
</organism>
<dbReference type="EMBL" id="CP003360">
    <property type="protein sequence ID" value="AFM25028.1"/>
    <property type="molecule type" value="Genomic_DNA"/>
</dbReference>
<evidence type="ECO:0000259" key="9">
    <source>
        <dbReference type="Pfam" id="PF16177"/>
    </source>
</evidence>
<feature type="domain" description="AMP-binding enzyme C-terminal" evidence="8">
    <location>
        <begin position="535"/>
        <end position="613"/>
    </location>
</feature>
<dbReference type="NCBIfam" id="NF001208">
    <property type="entry name" value="PRK00174.1"/>
    <property type="match status" value="1"/>
</dbReference>
<dbReference type="STRING" id="706587.Desti_2341"/>
<dbReference type="Pfam" id="PF13193">
    <property type="entry name" value="AMP-binding_C"/>
    <property type="match status" value="1"/>
</dbReference>
<feature type="domain" description="Acetyl-coenzyme A synthetase N-terminal" evidence="9">
    <location>
        <begin position="27"/>
        <end position="83"/>
    </location>
</feature>
<feature type="domain" description="AMP-dependent synthetase/ligase" evidence="7">
    <location>
        <begin position="85"/>
        <end position="474"/>
    </location>
</feature>
<dbReference type="AlphaFoldDB" id="I4C637"/>
<dbReference type="Pfam" id="PF16177">
    <property type="entry name" value="ACAS_N"/>
    <property type="match status" value="1"/>
</dbReference>
<gene>
    <name evidence="10" type="ordered locus">Desti_2341</name>
</gene>
<dbReference type="Gene3D" id="3.40.50.12780">
    <property type="entry name" value="N-terminal domain of ligase-like"/>
    <property type="match status" value="1"/>
</dbReference>
<evidence type="ECO:0000256" key="2">
    <source>
        <dbReference type="ARBA" id="ARBA00013275"/>
    </source>
</evidence>
<keyword evidence="5" id="KW-0067">ATP-binding</keyword>
<dbReference type="GO" id="GO:0005524">
    <property type="term" value="F:ATP binding"/>
    <property type="evidence" value="ECO:0007669"/>
    <property type="project" value="UniProtKB-KW"/>
</dbReference>
<reference evidence="11" key="1">
    <citation type="submission" date="2012-06" db="EMBL/GenBank/DDBJ databases">
        <title>Complete sequence of chromosome of Desulfomonile tiedjei DSM 6799.</title>
        <authorList>
            <person name="Lucas S."/>
            <person name="Copeland A."/>
            <person name="Lapidus A."/>
            <person name="Glavina del Rio T."/>
            <person name="Dalin E."/>
            <person name="Tice H."/>
            <person name="Bruce D."/>
            <person name="Goodwin L."/>
            <person name="Pitluck S."/>
            <person name="Peters L."/>
            <person name="Ovchinnikova G."/>
            <person name="Zeytun A."/>
            <person name="Lu M."/>
            <person name="Kyrpides N."/>
            <person name="Mavromatis K."/>
            <person name="Ivanova N."/>
            <person name="Brettin T."/>
            <person name="Detter J.C."/>
            <person name="Han C."/>
            <person name="Larimer F."/>
            <person name="Land M."/>
            <person name="Hauser L."/>
            <person name="Markowitz V."/>
            <person name="Cheng J.-F."/>
            <person name="Hugenholtz P."/>
            <person name="Woyke T."/>
            <person name="Wu D."/>
            <person name="Spring S."/>
            <person name="Schroeder M."/>
            <person name="Brambilla E."/>
            <person name="Klenk H.-P."/>
            <person name="Eisen J.A."/>
        </authorList>
    </citation>
    <scope>NUCLEOTIDE SEQUENCE [LARGE SCALE GENOMIC DNA]</scope>
    <source>
        <strain evidence="11">ATCC 49306 / DSM 6799 / DCB-1</strain>
    </source>
</reference>
<dbReference type="Pfam" id="PF00501">
    <property type="entry name" value="AMP-binding"/>
    <property type="match status" value="1"/>
</dbReference>
<name>I4C637_DESTA</name>